<dbReference type="PANTHER" id="PTHR24286">
    <property type="entry name" value="CYTOCHROME P450 26"/>
    <property type="match status" value="1"/>
</dbReference>
<dbReference type="EMBL" id="CP012333">
    <property type="protein sequence ID" value="AKV03598.1"/>
    <property type="molecule type" value="Genomic_DNA"/>
</dbReference>
<keyword evidence="6" id="KW-0503">Monooxygenase</keyword>
<dbReference type="PRINTS" id="PR00463">
    <property type="entry name" value="EP450I"/>
</dbReference>
<gene>
    <name evidence="9" type="ORF">AKJ09_10261</name>
</gene>
<keyword evidence="8" id="KW-0472">Membrane</keyword>
<evidence type="ECO:0000256" key="3">
    <source>
        <dbReference type="ARBA" id="ARBA00022723"/>
    </source>
</evidence>
<dbReference type="InterPro" id="IPR036396">
    <property type="entry name" value="Cyt_P450_sf"/>
</dbReference>
<evidence type="ECO:0000256" key="2">
    <source>
        <dbReference type="ARBA" id="ARBA00022617"/>
    </source>
</evidence>
<dbReference type="GO" id="GO:0004497">
    <property type="term" value="F:monooxygenase activity"/>
    <property type="evidence" value="ECO:0007669"/>
    <property type="project" value="UniProtKB-KW"/>
</dbReference>
<keyword evidence="3 7" id="KW-0479">Metal-binding</keyword>
<protein>
    <submittedName>
        <fullName evidence="9">Cytochrome P450</fullName>
    </submittedName>
</protein>
<evidence type="ECO:0000256" key="7">
    <source>
        <dbReference type="PIRSR" id="PIRSR602401-1"/>
    </source>
</evidence>
<dbReference type="GO" id="GO:0020037">
    <property type="term" value="F:heme binding"/>
    <property type="evidence" value="ECO:0007669"/>
    <property type="project" value="InterPro"/>
</dbReference>
<evidence type="ECO:0000256" key="8">
    <source>
        <dbReference type="SAM" id="Phobius"/>
    </source>
</evidence>
<dbReference type="SUPFAM" id="SSF48264">
    <property type="entry name" value="Cytochrome P450"/>
    <property type="match status" value="1"/>
</dbReference>
<comment type="cofactor">
    <cofactor evidence="7">
        <name>heme</name>
        <dbReference type="ChEBI" id="CHEBI:30413"/>
    </cofactor>
</comment>
<dbReference type="GO" id="GO:0016705">
    <property type="term" value="F:oxidoreductase activity, acting on paired donors, with incorporation or reduction of molecular oxygen"/>
    <property type="evidence" value="ECO:0007669"/>
    <property type="project" value="InterPro"/>
</dbReference>
<dbReference type="GO" id="GO:0016125">
    <property type="term" value="P:sterol metabolic process"/>
    <property type="evidence" value="ECO:0007669"/>
    <property type="project" value="TreeGrafter"/>
</dbReference>
<dbReference type="Gene3D" id="1.10.630.10">
    <property type="entry name" value="Cytochrome P450"/>
    <property type="match status" value="1"/>
</dbReference>
<dbReference type="RefSeq" id="WP_146654341.1">
    <property type="nucleotide sequence ID" value="NZ_CP012333.1"/>
</dbReference>
<accession>A0A0K1QCZ4</accession>
<name>A0A0K1QCZ4_9BACT</name>
<keyword evidence="10" id="KW-1185">Reference proteome</keyword>
<comment type="similarity">
    <text evidence="1">Belongs to the cytochrome P450 family.</text>
</comment>
<reference evidence="9 10" key="1">
    <citation type="submission" date="2015-08" db="EMBL/GenBank/DDBJ databases">
        <authorList>
            <person name="Babu N.S."/>
            <person name="Beckwith C.J."/>
            <person name="Beseler K.G."/>
            <person name="Brison A."/>
            <person name="Carone J.V."/>
            <person name="Caskin T.P."/>
            <person name="Diamond M."/>
            <person name="Durham M.E."/>
            <person name="Foxe J.M."/>
            <person name="Go M."/>
            <person name="Henderson B.A."/>
            <person name="Jones I.B."/>
            <person name="McGettigan J.A."/>
            <person name="Micheletti S.J."/>
            <person name="Nasrallah M.E."/>
            <person name="Ortiz D."/>
            <person name="Piller C.R."/>
            <person name="Privatt S.R."/>
            <person name="Schneider S.L."/>
            <person name="Sharp S."/>
            <person name="Smith T.C."/>
            <person name="Stanton J.D."/>
            <person name="Ullery H.E."/>
            <person name="Wilson R.J."/>
            <person name="Serrano M.G."/>
            <person name="Buck G."/>
            <person name="Lee V."/>
            <person name="Wang Y."/>
            <person name="Carvalho R."/>
            <person name="Voegtly L."/>
            <person name="Shi R."/>
            <person name="Duckworth R."/>
            <person name="Johnson A."/>
            <person name="Loviza R."/>
            <person name="Walstead R."/>
            <person name="Shah Z."/>
            <person name="Kiflezghi M."/>
            <person name="Wade K."/>
            <person name="Ball S.L."/>
            <person name="Bradley K.W."/>
            <person name="Asai D.J."/>
            <person name="Bowman C.A."/>
            <person name="Russell D.A."/>
            <person name="Pope W.H."/>
            <person name="Jacobs-Sera D."/>
            <person name="Hendrix R.W."/>
            <person name="Hatfull G.F."/>
        </authorList>
    </citation>
    <scope>NUCLEOTIDE SEQUENCE [LARGE SCALE GENOMIC DNA]</scope>
    <source>
        <strain evidence="9 10">DSM 27648</strain>
    </source>
</reference>
<evidence type="ECO:0000313" key="9">
    <source>
        <dbReference type="EMBL" id="AKV03598.1"/>
    </source>
</evidence>
<keyword evidence="2 7" id="KW-0349">Heme</keyword>
<evidence type="ECO:0000256" key="1">
    <source>
        <dbReference type="ARBA" id="ARBA00010617"/>
    </source>
</evidence>
<dbReference type="Pfam" id="PF00067">
    <property type="entry name" value="p450"/>
    <property type="match status" value="1"/>
</dbReference>
<dbReference type="KEGG" id="llu:AKJ09_10261"/>
<dbReference type="GO" id="GO:0005506">
    <property type="term" value="F:iron ion binding"/>
    <property type="evidence" value="ECO:0007669"/>
    <property type="project" value="InterPro"/>
</dbReference>
<dbReference type="InterPro" id="IPR001128">
    <property type="entry name" value="Cyt_P450"/>
</dbReference>
<feature type="binding site" description="axial binding residue" evidence="7">
    <location>
        <position position="402"/>
    </location>
    <ligand>
        <name>heme</name>
        <dbReference type="ChEBI" id="CHEBI:30413"/>
    </ligand>
    <ligandPart>
        <name>Fe</name>
        <dbReference type="ChEBI" id="CHEBI:18248"/>
    </ligandPart>
</feature>
<dbReference type="PANTHER" id="PTHR24286:SF384">
    <property type="entry name" value="P450, PUTATIVE (EUROFUNG)-RELATED"/>
    <property type="match status" value="1"/>
</dbReference>
<keyword evidence="4" id="KW-0560">Oxidoreductase</keyword>
<evidence type="ECO:0000256" key="6">
    <source>
        <dbReference type="ARBA" id="ARBA00023033"/>
    </source>
</evidence>
<dbReference type="OrthoDB" id="9764248at2"/>
<dbReference type="InterPro" id="IPR002401">
    <property type="entry name" value="Cyt_P450_E_grp-I"/>
</dbReference>
<sequence length="462" mass="51320">MASNILVTDVSGIPSAGPLRRLPTKFALPLVGDSFAFLKDPAGFLATRAHELGPAFQINVFGHRTACFWGPEAFHFFLDERYFTRASASPAHVQKILDAKAVPFLDGARFKRRKALLMQAFTPDALDAYLGVLERVLTRYARRWANLGTFAWVPEMTAFGMTVATSLFLGTNPDEDDPLLARAFMTAFEGFLSVPINLPFTKYGRALQARDALRERIEHAIDEHEASTSTDALARLIDARLPNGDKLSREEIRIETFHFVGAYLAVIGALSSLAMFLGRRPDVKERLRQEIVDTLGTGPVTLRGLAGLEYLGRVTRESRRAEPVLPMTFFANVKEPCAYGGMRIPAGIKAIGCIGATLQDERTFADPRSFDPDRWLPERATDRQHAAWVPHGGGGPFTHHRCAGERLADLMLSLFSVVMLRDYDWSFPRQDFSPTAAALFATPRAGLQVQLQRRTSDRSPRV</sequence>
<evidence type="ECO:0000313" key="10">
    <source>
        <dbReference type="Proteomes" id="UP000064967"/>
    </source>
</evidence>
<organism evidence="9 10">
    <name type="scientific">Labilithrix luteola</name>
    <dbReference type="NCBI Taxonomy" id="1391654"/>
    <lineage>
        <taxon>Bacteria</taxon>
        <taxon>Pseudomonadati</taxon>
        <taxon>Myxococcota</taxon>
        <taxon>Polyangia</taxon>
        <taxon>Polyangiales</taxon>
        <taxon>Labilitrichaceae</taxon>
        <taxon>Labilithrix</taxon>
    </lineage>
</organism>
<feature type="transmembrane region" description="Helical" evidence="8">
    <location>
        <begin position="257"/>
        <end position="278"/>
    </location>
</feature>
<evidence type="ECO:0000256" key="5">
    <source>
        <dbReference type="ARBA" id="ARBA00023004"/>
    </source>
</evidence>
<evidence type="ECO:0000256" key="4">
    <source>
        <dbReference type="ARBA" id="ARBA00023002"/>
    </source>
</evidence>
<proteinExistence type="inferred from homology"/>
<dbReference type="STRING" id="1391654.AKJ09_10261"/>
<dbReference type="AlphaFoldDB" id="A0A0K1QCZ4"/>
<keyword evidence="8" id="KW-1133">Transmembrane helix</keyword>
<keyword evidence="8" id="KW-0812">Transmembrane</keyword>
<keyword evidence="5 7" id="KW-0408">Iron</keyword>
<dbReference type="Proteomes" id="UP000064967">
    <property type="component" value="Chromosome"/>
</dbReference>